<proteinExistence type="predicted"/>
<keyword evidence="3" id="KW-1185">Reference proteome</keyword>
<evidence type="ECO:0000313" key="2">
    <source>
        <dbReference type="EMBL" id="KAK5946611.1"/>
    </source>
</evidence>
<dbReference type="PANTHER" id="PTHR24148:SF73">
    <property type="entry name" value="HET DOMAIN PROTEIN (AFU_ORTHOLOGUE AFUA_8G01020)"/>
    <property type="match status" value="1"/>
</dbReference>
<accession>A0ABR0S1D0</accession>
<gene>
    <name evidence="2" type="ORF">PMZ80_000754</name>
</gene>
<evidence type="ECO:0000259" key="1">
    <source>
        <dbReference type="Pfam" id="PF06985"/>
    </source>
</evidence>
<sequence>MVADSKYQYCPLNVTKPEIRLLTIHPQAANGDLTVTLEHTSFDDVNGAYDAVSYTWGSEATLHPICIDGRRLHIRHNIWRFLQHCSVAGFPTTRLWIDSICINQSDVLEKNHQVGRMGSIFSSAARVLIWLGEASELSSIGDAYDEWFKVTSDKGHSPLYTFMSRCRGETRNLVRQHCEAIITNEYWLRLWVVQEILVARSAVIISGTRTIDICETPYMEAILTEEAGDWLVQHCIQRIMPFVWKRLGTGTGRGSEWRWLSALVREYGKQLCHDPRDRIYALLGLARTKKSRSLRVDYNGSLETLFIETLQCFAEENLESSEYASSAWVDLPSVIHLANVLEITSRGLLDSTSEADTAVLQTLRDQTFSLPLFISIYVLSDGSSLNHQQATQHFSSSGHPVSRPNQTANSEVSMEFLFNNGVLLYCKLSDGDSVSGLLLEGTSGGTVQIHALARSNGTGEPSTSFCCTDDLNRCRWDTGKLPSDLKRRWEASINATCTSRQPLDLIVVSSGNTYETCPTMYLPCSAFELLQLVELNKPLYEHVWPDE</sequence>
<dbReference type="InterPro" id="IPR052895">
    <property type="entry name" value="HetReg/Transcr_Mod"/>
</dbReference>
<reference evidence="2 3" key="1">
    <citation type="journal article" date="2023" name="Res Sq">
        <title>Genomic and morphological characterization of Knufia obscura isolated from the Mars 2020 spacecraft assembly facility.</title>
        <authorList>
            <person name="Chander A.M."/>
            <person name="Teixeira M.M."/>
            <person name="Singh N.K."/>
            <person name="Williams M.P."/>
            <person name="Parker C.W."/>
            <person name="Leo P."/>
            <person name="Stajich J.E."/>
            <person name="Torok T."/>
            <person name="Tighe S."/>
            <person name="Mason C.E."/>
            <person name="Venkateswaran K."/>
        </authorList>
    </citation>
    <scope>NUCLEOTIDE SEQUENCE [LARGE SCALE GENOMIC DNA]</scope>
    <source>
        <strain evidence="2 3">CCFEE 5817</strain>
    </source>
</reference>
<feature type="domain" description="Heterokaryon incompatibility" evidence="1">
    <location>
        <begin position="49"/>
        <end position="195"/>
    </location>
</feature>
<dbReference type="EMBL" id="JAVHJV010000001">
    <property type="protein sequence ID" value="KAK5946611.1"/>
    <property type="molecule type" value="Genomic_DNA"/>
</dbReference>
<dbReference type="GeneID" id="89994203"/>
<dbReference type="InterPro" id="IPR010730">
    <property type="entry name" value="HET"/>
</dbReference>
<organism evidence="2 3">
    <name type="scientific">Knufia obscura</name>
    <dbReference type="NCBI Taxonomy" id="1635080"/>
    <lineage>
        <taxon>Eukaryota</taxon>
        <taxon>Fungi</taxon>
        <taxon>Dikarya</taxon>
        <taxon>Ascomycota</taxon>
        <taxon>Pezizomycotina</taxon>
        <taxon>Eurotiomycetes</taxon>
        <taxon>Chaetothyriomycetidae</taxon>
        <taxon>Chaetothyriales</taxon>
        <taxon>Trichomeriaceae</taxon>
        <taxon>Knufia</taxon>
    </lineage>
</organism>
<comment type="caution">
    <text evidence="2">The sequence shown here is derived from an EMBL/GenBank/DDBJ whole genome shotgun (WGS) entry which is preliminary data.</text>
</comment>
<dbReference type="Pfam" id="PF06985">
    <property type="entry name" value="HET"/>
    <property type="match status" value="1"/>
</dbReference>
<dbReference type="RefSeq" id="XP_064734701.1">
    <property type="nucleotide sequence ID" value="XM_064869204.1"/>
</dbReference>
<name>A0ABR0S1D0_9EURO</name>
<evidence type="ECO:0000313" key="3">
    <source>
        <dbReference type="Proteomes" id="UP001334248"/>
    </source>
</evidence>
<dbReference type="Proteomes" id="UP001334248">
    <property type="component" value="Unassembled WGS sequence"/>
</dbReference>
<protein>
    <recommendedName>
        <fullName evidence="1">Heterokaryon incompatibility domain-containing protein</fullName>
    </recommendedName>
</protein>
<dbReference type="PANTHER" id="PTHR24148">
    <property type="entry name" value="ANKYRIN REPEAT DOMAIN-CONTAINING PROTEIN 39 HOMOLOG-RELATED"/>
    <property type="match status" value="1"/>
</dbReference>